<evidence type="ECO:0000256" key="1">
    <source>
        <dbReference type="ARBA" id="ARBA00022737"/>
    </source>
</evidence>
<dbReference type="InterPro" id="IPR011990">
    <property type="entry name" value="TPR-like_helical_dom_sf"/>
</dbReference>
<dbReference type="NCBIfam" id="TIGR00756">
    <property type="entry name" value="PPR"/>
    <property type="match status" value="4"/>
</dbReference>
<dbReference type="GO" id="GO:0009451">
    <property type="term" value="P:RNA modification"/>
    <property type="evidence" value="ECO:0007669"/>
    <property type="project" value="InterPro"/>
</dbReference>
<dbReference type="InterPro" id="IPR046848">
    <property type="entry name" value="E_motif"/>
</dbReference>
<dbReference type="OrthoDB" id="185373at2759"/>
<evidence type="ECO:0000313" key="4">
    <source>
        <dbReference type="Proteomes" id="UP000236161"/>
    </source>
</evidence>
<dbReference type="GO" id="GO:0003723">
    <property type="term" value="F:RNA binding"/>
    <property type="evidence" value="ECO:0007669"/>
    <property type="project" value="InterPro"/>
</dbReference>
<evidence type="ECO:0000313" key="3">
    <source>
        <dbReference type="EMBL" id="PKA48476.1"/>
    </source>
</evidence>
<keyword evidence="1" id="KW-0677">Repeat</keyword>
<dbReference type="PANTHER" id="PTHR47926">
    <property type="entry name" value="PENTATRICOPEPTIDE REPEAT-CONTAINING PROTEIN"/>
    <property type="match status" value="1"/>
</dbReference>
<dbReference type="EMBL" id="KZ452392">
    <property type="protein sequence ID" value="PKA48476.1"/>
    <property type="molecule type" value="Genomic_DNA"/>
</dbReference>
<keyword evidence="4" id="KW-1185">Reference proteome</keyword>
<protein>
    <submittedName>
        <fullName evidence="3">Pentatricopeptide repeat-containing protein</fullName>
        <ecNumber evidence="3">3.6.1.-</ecNumber>
    </submittedName>
</protein>
<gene>
    <name evidence="3" type="primary">PCMP-E42</name>
    <name evidence="3" type="ORF">AXF42_Ash019932</name>
</gene>
<feature type="repeat" description="PPR" evidence="2">
    <location>
        <begin position="447"/>
        <end position="482"/>
    </location>
</feature>
<dbReference type="EC" id="3.6.1.-" evidence="3"/>
<dbReference type="FunFam" id="1.25.40.10:FF:000436">
    <property type="entry name" value="Pentatricopeptide repeat-containing protein At5g39350 family"/>
    <property type="match status" value="1"/>
</dbReference>
<dbReference type="Pfam" id="PF20431">
    <property type="entry name" value="E_motif"/>
    <property type="match status" value="1"/>
</dbReference>
<feature type="repeat" description="PPR" evidence="2">
    <location>
        <begin position="412"/>
        <end position="446"/>
    </location>
</feature>
<dbReference type="InterPro" id="IPR002885">
    <property type="entry name" value="PPR_rpt"/>
</dbReference>
<dbReference type="PANTHER" id="PTHR47926:SF463">
    <property type="entry name" value="PENTATRICOPEPTIDE REPEAT-CONTAINING PROTEIN"/>
    <property type="match status" value="1"/>
</dbReference>
<evidence type="ECO:0000256" key="2">
    <source>
        <dbReference type="PROSITE-ProRule" id="PRU00708"/>
    </source>
</evidence>
<feature type="repeat" description="PPR" evidence="2">
    <location>
        <begin position="310"/>
        <end position="344"/>
    </location>
</feature>
<dbReference type="PROSITE" id="PS51375">
    <property type="entry name" value="PPR"/>
    <property type="match status" value="5"/>
</dbReference>
<dbReference type="AlphaFoldDB" id="A0A2H9ZYX9"/>
<feature type="repeat" description="PPR" evidence="2">
    <location>
        <begin position="177"/>
        <end position="211"/>
    </location>
</feature>
<dbReference type="Pfam" id="PF01535">
    <property type="entry name" value="PPR"/>
    <property type="match status" value="3"/>
</dbReference>
<accession>A0A2H9ZYX9</accession>
<name>A0A2H9ZYX9_9ASPA</name>
<dbReference type="GO" id="GO:0016787">
    <property type="term" value="F:hydrolase activity"/>
    <property type="evidence" value="ECO:0007669"/>
    <property type="project" value="UniProtKB-KW"/>
</dbReference>
<organism evidence="3 4">
    <name type="scientific">Apostasia shenzhenica</name>
    <dbReference type="NCBI Taxonomy" id="1088818"/>
    <lineage>
        <taxon>Eukaryota</taxon>
        <taxon>Viridiplantae</taxon>
        <taxon>Streptophyta</taxon>
        <taxon>Embryophyta</taxon>
        <taxon>Tracheophyta</taxon>
        <taxon>Spermatophyta</taxon>
        <taxon>Magnoliopsida</taxon>
        <taxon>Liliopsida</taxon>
        <taxon>Asparagales</taxon>
        <taxon>Orchidaceae</taxon>
        <taxon>Apostasioideae</taxon>
        <taxon>Apostasia</taxon>
    </lineage>
</organism>
<dbReference type="Pfam" id="PF13041">
    <property type="entry name" value="PPR_2"/>
    <property type="match status" value="2"/>
</dbReference>
<dbReference type="FunFam" id="1.25.40.10:FF:000242">
    <property type="entry name" value="Pentatricopeptide repeat-containing protein"/>
    <property type="match status" value="1"/>
</dbReference>
<dbReference type="Proteomes" id="UP000236161">
    <property type="component" value="Unassembled WGS sequence"/>
</dbReference>
<keyword evidence="3" id="KW-0378">Hydrolase</keyword>
<sequence>MGGSFPFIVSYALDYSVLHYENVSCACHRMLRDPAPAGKALSAITYAFSELSECSSLPHLKQIHALLTTSGISGNGTAITKILRSAALSLPGDIIYASFLFRRIRKSDTSLWNVMLQGYSLRSHHHVVVFRFCQMLREGAIPNEHTYPVLLKSISNSAAGDPNQIHSLIFKFGLIGDSFIQNSLLSCYAKGGNLHSARKLFDEMPHRDAIACSALVQGHVKGHLPEEGLKLFIEMRELGTEVDEVTIVSLLNGCAMVKNVWLGRCIHSFYIECGRVKRDVYVDSALVDLYAKCGRSDDAKEVFDEMPSRNVVSWSSLISGFVRCNRFKEALSIFCEMLVHGPKPNQVTLTGILAACAHLGALEQGRWVHSYMYRNDIEVNNFTVGTALIDMYAKCGCVDDAFSMFNGLPSKDVYCWTALINGLAVNGRSFECLHLFSRMIQEGLRPNEITFLSVLTACCHGGLLEESEEYFDCMEREYGIKPKLEHYGCMVNLFGRAGNFEKALLYMKNMPMEPSSAMWGALFRACMIHQNFVLGERVGKHLVGMKPEQSGGYVLLTNLYSLSCRWVEAAGVRTLMRGRMVEKAAGCSWVEVNGVLHGFLSSDGSHAQAEILYQTADRLTLVMKLEGDTVFY</sequence>
<reference evidence="3 4" key="1">
    <citation type="journal article" date="2017" name="Nature">
        <title>The Apostasia genome and the evolution of orchids.</title>
        <authorList>
            <person name="Zhang G.Q."/>
            <person name="Liu K.W."/>
            <person name="Li Z."/>
            <person name="Lohaus R."/>
            <person name="Hsiao Y.Y."/>
            <person name="Niu S.C."/>
            <person name="Wang J.Y."/>
            <person name="Lin Y.C."/>
            <person name="Xu Q."/>
            <person name="Chen L.J."/>
            <person name="Yoshida K."/>
            <person name="Fujiwara S."/>
            <person name="Wang Z.W."/>
            <person name="Zhang Y.Q."/>
            <person name="Mitsuda N."/>
            <person name="Wang M."/>
            <person name="Liu G.H."/>
            <person name="Pecoraro L."/>
            <person name="Huang H.X."/>
            <person name="Xiao X.J."/>
            <person name="Lin M."/>
            <person name="Wu X.Y."/>
            <person name="Wu W.L."/>
            <person name="Chen Y.Y."/>
            <person name="Chang S.B."/>
            <person name="Sakamoto S."/>
            <person name="Ohme-Takagi M."/>
            <person name="Yagi M."/>
            <person name="Zeng S.J."/>
            <person name="Shen C.Y."/>
            <person name="Yeh C.M."/>
            <person name="Luo Y.B."/>
            <person name="Tsai W.C."/>
            <person name="Van de Peer Y."/>
            <person name="Liu Z.J."/>
        </authorList>
    </citation>
    <scope>NUCLEOTIDE SEQUENCE [LARGE SCALE GENOMIC DNA]</scope>
    <source>
        <strain evidence="4">cv. Shenzhen</strain>
        <tissue evidence="3">Stem</tissue>
    </source>
</reference>
<dbReference type="Gene3D" id="1.25.40.10">
    <property type="entry name" value="Tetratricopeptide repeat domain"/>
    <property type="match status" value="4"/>
</dbReference>
<proteinExistence type="predicted"/>
<dbReference type="FunFam" id="1.25.40.10:FF:000381">
    <property type="entry name" value="Pentatricopeptide repeat-containing protein"/>
    <property type="match status" value="1"/>
</dbReference>
<feature type="repeat" description="PPR" evidence="2">
    <location>
        <begin position="279"/>
        <end position="309"/>
    </location>
</feature>
<dbReference type="InterPro" id="IPR046960">
    <property type="entry name" value="PPR_At4g14850-like_plant"/>
</dbReference>